<reference evidence="1 2" key="1">
    <citation type="journal article" date="2019" name="Nat. Ecol. Evol.">
        <title>Megaphylogeny resolves global patterns of mushroom evolution.</title>
        <authorList>
            <person name="Varga T."/>
            <person name="Krizsan K."/>
            <person name="Foldi C."/>
            <person name="Dima B."/>
            <person name="Sanchez-Garcia M."/>
            <person name="Sanchez-Ramirez S."/>
            <person name="Szollosi G.J."/>
            <person name="Szarkandi J.G."/>
            <person name="Papp V."/>
            <person name="Albert L."/>
            <person name="Andreopoulos W."/>
            <person name="Angelini C."/>
            <person name="Antonin V."/>
            <person name="Barry K.W."/>
            <person name="Bougher N.L."/>
            <person name="Buchanan P."/>
            <person name="Buyck B."/>
            <person name="Bense V."/>
            <person name="Catcheside P."/>
            <person name="Chovatia M."/>
            <person name="Cooper J."/>
            <person name="Damon W."/>
            <person name="Desjardin D."/>
            <person name="Finy P."/>
            <person name="Geml J."/>
            <person name="Haridas S."/>
            <person name="Hughes K."/>
            <person name="Justo A."/>
            <person name="Karasinski D."/>
            <person name="Kautmanova I."/>
            <person name="Kiss B."/>
            <person name="Kocsube S."/>
            <person name="Kotiranta H."/>
            <person name="LaButti K.M."/>
            <person name="Lechner B.E."/>
            <person name="Liimatainen K."/>
            <person name="Lipzen A."/>
            <person name="Lukacs Z."/>
            <person name="Mihaltcheva S."/>
            <person name="Morgado L.N."/>
            <person name="Niskanen T."/>
            <person name="Noordeloos M.E."/>
            <person name="Ohm R.A."/>
            <person name="Ortiz-Santana B."/>
            <person name="Ovrebo C."/>
            <person name="Racz N."/>
            <person name="Riley R."/>
            <person name="Savchenko A."/>
            <person name="Shiryaev A."/>
            <person name="Soop K."/>
            <person name="Spirin V."/>
            <person name="Szebenyi C."/>
            <person name="Tomsovsky M."/>
            <person name="Tulloss R.E."/>
            <person name="Uehling J."/>
            <person name="Grigoriev I.V."/>
            <person name="Vagvolgyi C."/>
            <person name="Papp T."/>
            <person name="Martin F.M."/>
            <person name="Miettinen O."/>
            <person name="Hibbett D.S."/>
            <person name="Nagy L.G."/>
        </authorList>
    </citation>
    <scope>NUCLEOTIDE SEQUENCE [LARGE SCALE GENOMIC DNA]</scope>
    <source>
        <strain evidence="1 2">CBS 962.96</strain>
    </source>
</reference>
<organism evidence="1 2">
    <name type="scientific">Dendrothele bispora (strain CBS 962.96)</name>
    <dbReference type="NCBI Taxonomy" id="1314807"/>
    <lineage>
        <taxon>Eukaryota</taxon>
        <taxon>Fungi</taxon>
        <taxon>Dikarya</taxon>
        <taxon>Basidiomycota</taxon>
        <taxon>Agaricomycotina</taxon>
        <taxon>Agaricomycetes</taxon>
        <taxon>Agaricomycetidae</taxon>
        <taxon>Agaricales</taxon>
        <taxon>Agaricales incertae sedis</taxon>
        <taxon>Dendrothele</taxon>
    </lineage>
</organism>
<dbReference type="Proteomes" id="UP000297245">
    <property type="component" value="Unassembled WGS sequence"/>
</dbReference>
<accession>A0A4S8LST9</accession>
<gene>
    <name evidence="1" type="ORF">K435DRAFT_862340</name>
</gene>
<dbReference type="EMBL" id="ML179275">
    <property type="protein sequence ID" value="THU92544.1"/>
    <property type="molecule type" value="Genomic_DNA"/>
</dbReference>
<sequence length="100" mass="11009">MSMDKVKSLIKRVCRAMGLGKKGNSSLTPAEHHPSAVTAFENTEGQSQHPIGHCERDSTAELDFLHKTTVTVPGDTGKQDQDSITQQKACKYFSSKYVKQ</sequence>
<dbReference type="AlphaFoldDB" id="A0A4S8LST9"/>
<proteinExistence type="predicted"/>
<evidence type="ECO:0000313" key="2">
    <source>
        <dbReference type="Proteomes" id="UP000297245"/>
    </source>
</evidence>
<keyword evidence="2" id="KW-1185">Reference proteome</keyword>
<name>A0A4S8LST9_DENBC</name>
<evidence type="ECO:0000313" key="1">
    <source>
        <dbReference type="EMBL" id="THU92544.1"/>
    </source>
</evidence>
<protein>
    <submittedName>
        <fullName evidence="1">Uncharacterized protein</fullName>
    </submittedName>
</protein>